<feature type="region of interest" description="Disordered" evidence="2">
    <location>
        <begin position="270"/>
        <end position="303"/>
    </location>
</feature>
<dbReference type="Gene3D" id="6.10.250.3150">
    <property type="match status" value="1"/>
</dbReference>
<feature type="compositionally biased region" description="Basic and acidic residues" evidence="2">
    <location>
        <begin position="208"/>
        <end position="220"/>
    </location>
</feature>
<feature type="signal peptide" evidence="3">
    <location>
        <begin position="1"/>
        <end position="41"/>
    </location>
</feature>
<reference evidence="5" key="1">
    <citation type="submission" date="2020-08" db="EMBL/GenBank/DDBJ databases">
        <title>Novel species isolated from subtropical streams in China.</title>
        <authorList>
            <person name="Lu H."/>
        </authorList>
    </citation>
    <scope>NUCLEOTIDE SEQUENCE</scope>
    <source>
        <strain evidence="5">LX22W</strain>
    </source>
</reference>
<dbReference type="PANTHER" id="PTHR21666">
    <property type="entry name" value="PEPTIDASE-RELATED"/>
    <property type="match status" value="1"/>
</dbReference>
<feature type="compositionally biased region" description="Basic and acidic residues" evidence="2">
    <location>
        <begin position="270"/>
        <end position="287"/>
    </location>
</feature>
<proteinExistence type="predicted"/>
<dbReference type="InterPro" id="IPR050570">
    <property type="entry name" value="Cell_wall_metabolism_enzyme"/>
</dbReference>
<feature type="region of interest" description="Disordered" evidence="2">
    <location>
        <begin position="195"/>
        <end position="221"/>
    </location>
</feature>
<keyword evidence="3" id="KW-0732">Signal</keyword>
<dbReference type="Pfam" id="PF01551">
    <property type="entry name" value="Peptidase_M23"/>
    <property type="match status" value="1"/>
</dbReference>
<dbReference type="PANTHER" id="PTHR21666:SF270">
    <property type="entry name" value="MUREIN HYDROLASE ACTIVATOR ENVC"/>
    <property type="match status" value="1"/>
</dbReference>
<protein>
    <submittedName>
        <fullName evidence="5">Peptidoglycan DD-metalloendopeptidase family protein</fullName>
    </submittedName>
</protein>
<dbReference type="RefSeq" id="WP_186916514.1">
    <property type="nucleotide sequence ID" value="NZ_JACOFZ010000003.1"/>
</dbReference>
<accession>A0A923KU23</accession>
<evidence type="ECO:0000256" key="3">
    <source>
        <dbReference type="SAM" id="SignalP"/>
    </source>
</evidence>
<dbReference type="GO" id="GO:0004222">
    <property type="term" value="F:metalloendopeptidase activity"/>
    <property type="evidence" value="ECO:0007669"/>
    <property type="project" value="TreeGrafter"/>
</dbReference>
<name>A0A923KU23_9BURK</name>
<evidence type="ECO:0000256" key="1">
    <source>
        <dbReference type="SAM" id="Coils"/>
    </source>
</evidence>
<dbReference type="AlphaFoldDB" id="A0A923KU23"/>
<gene>
    <name evidence="5" type="ORF">H8K36_10585</name>
</gene>
<feature type="domain" description="M23ase beta-sheet core" evidence="4">
    <location>
        <begin position="351"/>
        <end position="444"/>
    </location>
</feature>
<evidence type="ECO:0000259" key="4">
    <source>
        <dbReference type="Pfam" id="PF01551"/>
    </source>
</evidence>
<dbReference type="InterPro" id="IPR016047">
    <property type="entry name" value="M23ase_b-sheet_dom"/>
</dbReference>
<dbReference type="SUPFAM" id="SSF51261">
    <property type="entry name" value="Duplicated hybrid motif"/>
    <property type="match status" value="1"/>
</dbReference>
<feature type="chain" id="PRO_5037939247" evidence="3">
    <location>
        <begin position="42"/>
        <end position="450"/>
    </location>
</feature>
<dbReference type="InterPro" id="IPR011055">
    <property type="entry name" value="Dup_hybrid_motif"/>
</dbReference>
<dbReference type="Proteomes" id="UP000627446">
    <property type="component" value="Unassembled WGS sequence"/>
</dbReference>
<dbReference type="EMBL" id="JACOFZ010000003">
    <property type="protein sequence ID" value="MBC3881822.1"/>
    <property type="molecule type" value="Genomic_DNA"/>
</dbReference>
<evidence type="ECO:0000313" key="6">
    <source>
        <dbReference type="Proteomes" id="UP000627446"/>
    </source>
</evidence>
<keyword evidence="6" id="KW-1185">Reference proteome</keyword>
<evidence type="ECO:0000256" key="2">
    <source>
        <dbReference type="SAM" id="MobiDB-lite"/>
    </source>
</evidence>
<organism evidence="5 6">
    <name type="scientific">Undibacterium nitidum</name>
    <dbReference type="NCBI Taxonomy" id="2762298"/>
    <lineage>
        <taxon>Bacteria</taxon>
        <taxon>Pseudomonadati</taxon>
        <taxon>Pseudomonadota</taxon>
        <taxon>Betaproteobacteria</taxon>
        <taxon>Burkholderiales</taxon>
        <taxon>Oxalobacteraceae</taxon>
        <taxon>Undibacterium</taxon>
    </lineage>
</organism>
<sequence>MPSSILLQSPKLRAASRFCVKPLVACLFALGLLSLSLNVDAQTTRSKAKKKVEAERTELQQKLDNLKKDIRKTENAKDRAVDALEESEQAISDANRAILDLQAEQKKAEARLQALMDEANRLTAQVEKQKQQLSDFLKQQYMHGDSDRIKLLLSGENPNRINRDLHYMSYVSKTQAKMIDGLKLTLEEVEKNRQAAQEAKEELDEIAQEEKQHKKGLESQKKKRAALLAELANKLRSQRKEAENLRRDEQQLNSLIRKLEEQARQDQIKQAQAEKLRKERLAQEKAQQKNTGKASEASETRPGKNVVVDEAPQYSVLDGNAFGKLKGQMRLPLAGELLAKFGNKRIDSLNWKGLFIKAAEGTEVKAVGPGRVMVSGWWRGYGNMILIDHGGEYISIYAGNQAVLKNKGDAVKAGETIATAGNTFGADESGLYFEMRFKGQAFDPMGWVRK</sequence>
<feature type="coiled-coil region" evidence="1">
    <location>
        <begin position="45"/>
        <end position="139"/>
    </location>
</feature>
<dbReference type="Gene3D" id="2.70.70.10">
    <property type="entry name" value="Glucose Permease (Domain IIA)"/>
    <property type="match status" value="1"/>
</dbReference>
<comment type="caution">
    <text evidence="5">The sequence shown here is derived from an EMBL/GenBank/DDBJ whole genome shotgun (WGS) entry which is preliminary data.</text>
</comment>
<dbReference type="CDD" id="cd12797">
    <property type="entry name" value="M23_peptidase"/>
    <property type="match status" value="1"/>
</dbReference>
<keyword evidence="1" id="KW-0175">Coiled coil</keyword>
<evidence type="ECO:0000313" key="5">
    <source>
        <dbReference type="EMBL" id="MBC3881822.1"/>
    </source>
</evidence>
<dbReference type="FunFam" id="2.70.70.10:FF:000003">
    <property type="entry name" value="Murein hydrolase activator EnvC"/>
    <property type="match status" value="1"/>
</dbReference>